<dbReference type="STRING" id="1305675.BFG57_04945"/>
<sequence>MKRVILPLILFLFFIGESIFVDLVGGQVFGSDRIFVPHFVLMLLILIGIFYDEKQAIYQGIIFGFLFDIYYTDVIGIHMFMYGFIAYMMGIAKRMLHSNLFITLLLAILSITLLETFSYGVYSLVGKSDMTWESFANFRLLPTLVLNTVYVIISYYPMHKLLFRMKKINKEVV</sequence>
<comment type="subcellular location">
    <subcellularLocation>
        <location evidence="1">Cell membrane</location>
        <topology evidence="1">Multi-pass membrane protein</topology>
    </subcellularLocation>
</comment>
<protein>
    <submittedName>
        <fullName evidence="9">Rod shape-determining protein MreD</fullName>
    </submittedName>
</protein>
<keyword evidence="10" id="KW-1185">Reference proteome</keyword>
<evidence type="ECO:0000256" key="5">
    <source>
        <dbReference type="ARBA" id="ARBA00022960"/>
    </source>
</evidence>
<evidence type="ECO:0000256" key="2">
    <source>
        <dbReference type="ARBA" id="ARBA00007776"/>
    </source>
</evidence>
<dbReference type="Proteomes" id="UP000095209">
    <property type="component" value="Unassembled WGS sequence"/>
</dbReference>
<reference evidence="9 10" key="1">
    <citation type="submission" date="2016-08" db="EMBL/GenBank/DDBJ databases">
        <title>Genome of Bacillus solimangrovi GH2-4.</title>
        <authorList>
            <person name="Lim S."/>
            <person name="Kim B.-C."/>
        </authorList>
    </citation>
    <scope>NUCLEOTIDE SEQUENCE [LARGE SCALE GENOMIC DNA]</scope>
    <source>
        <strain evidence="9 10">GH2-4</strain>
    </source>
</reference>
<dbReference type="Pfam" id="PF04093">
    <property type="entry name" value="MreD"/>
    <property type="match status" value="1"/>
</dbReference>
<gene>
    <name evidence="9" type="ORF">BFG57_04945</name>
</gene>
<evidence type="ECO:0000313" key="10">
    <source>
        <dbReference type="Proteomes" id="UP000095209"/>
    </source>
</evidence>
<dbReference type="GO" id="GO:0008360">
    <property type="term" value="P:regulation of cell shape"/>
    <property type="evidence" value="ECO:0007669"/>
    <property type="project" value="UniProtKB-KW"/>
</dbReference>
<feature type="transmembrane region" description="Helical" evidence="8">
    <location>
        <begin position="100"/>
        <end position="125"/>
    </location>
</feature>
<feature type="transmembrane region" description="Helical" evidence="8">
    <location>
        <begin position="63"/>
        <end position="88"/>
    </location>
</feature>
<evidence type="ECO:0000256" key="6">
    <source>
        <dbReference type="ARBA" id="ARBA00022989"/>
    </source>
</evidence>
<dbReference type="GO" id="GO:0005886">
    <property type="term" value="C:plasma membrane"/>
    <property type="evidence" value="ECO:0007669"/>
    <property type="project" value="UniProtKB-SubCell"/>
</dbReference>
<keyword evidence="7 8" id="KW-0472">Membrane</keyword>
<keyword evidence="3" id="KW-1003">Cell membrane</keyword>
<dbReference type="NCBIfam" id="TIGR03426">
    <property type="entry name" value="shape_MreD"/>
    <property type="match status" value="1"/>
</dbReference>
<comment type="caution">
    <text evidence="9">The sequence shown here is derived from an EMBL/GenBank/DDBJ whole genome shotgun (WGS) entry which is preliminary data.</text>
</comment>
<feature type="transmembrane region" description="Helical" evidence="8">
    <location>
        <begin position="137"/>
        <end position="156"/>
    </location>
</feature>
<accession>A0A1E5LBK3</accession>
<name>A0A1E5LBK3_9BACI</name>
<evidence type="ECO:0000256" key="8">
    <source>
        <dbReference type="SAM" id="Phobius"/>
    </source>
</evidence>
<comment type="similarity">
    <text evidence="2">Belongs to the MreD family.</text>
</comment>
<evidence type="ECO:0000256" key="1">
    <source>
        <dbReference type="ARBA" id="ARBA00004651"/>
    </source>
</evidence>
<feature type="transmembrane region" description="Helical" evidence="8">
    <location>
        <begin position="34"/>
        <end position="51"/>
    </location>
</feature>
<dbReference type="AlphaFoldDB" id="A0A1E5LBK3"/>
<dbReference type="InterPro" id="IPR007227">
    <property type="entry name" value="Cell_shape_determining_MreD"/>
</dbReference>
<evidence type="ECO:0000313" key="9">
    <source>
        <dbReference type="EMBL" id="OEH91465.1"/>
    </source>
</evidence>
<keyword evidence="5" id="KW-0133">Cell shape</keyword>
<proteinExistence type="inferred from homology"/>
<organism evidence="9 10">
    <name type="scientific">Bacillus solimangrovi</name>
    <dbReference type="NCBI Taxonomy" id="1305675"/>
    <lineage>
        <taxon>Bacteria</taxon>
        <taxon>Bacillati</taxon>
        <taxon>Bacillota</taxon>
        <taxon>Bacilli</taxon>
        <taxon>Bacillales</taxon>
        <taxon>Bacillaceae</taxon>
        <taxon>Bacillus</taxon>
    </lineage>
</organism>
<evidence type="ECO:0000256" key="4">
    <source>
        <dbReference type="ARBA" id="ARBA00022692"/>
    </source>
</evidence>
<evidence type="ECO:0000256" key="3">
    <source>
        <dbReference type="ARBA" id="ARBA00022475"/>
    </source>
</evidence>
<keyword evidence="6 8" id="KW-1133">Transmembrane helix</keyword>
<keyword evidence="4 8" id="KW-0812">Transmembrane</keyword>
<dbReference type="OrthoDB" id="1653857at2"/>
<dbReference type="EMBL" id="MJEH01000061">
    <property type="protein sequence ID" value="OEH91465.1"/>
    <property type="molecule type" value="Genomic_DNA"/>
</dbReference>
<evidence type="ECO:0000256" key="7">
    <source>
        <dbReference type="ARBA" id="ARBA00023136"/>
    </source>
</evidence>